<proteinExistence type="predicted"/>
<evidence type="ECO:0000313" key="2">
    <source>
        <dbReference type="EMBL" id="CTQ49403.1"/>
    </source>
</evidence>
<protein>
    <submittedName>
        <fullName evidence="2">Membrane protein AbrB duplication</fullName>
    </submittedName>
</protein>
<feature type="transmembrane region" description="Helical" evidence="1">
    <location>
        <begin position="201"/>
        <end position="219"/>
    </location>
</feature>
<keyword evidence="1" id="KW-0812">Transmembrane</keyword>
<organism evidence="2 3">
    <name type="scientific">Jannaschia donghaensis</name>
    <dbReference type="NCBI Taxonomy" id="420998"/>
    <lineage>
        <taxon>Bacteria</taxon>
        <taxon>Pseudomonadati</taxon>
        <taxon>Pseudomonadota</taxon>
        <taxon>Alphaproteobacteria</taxon>
        <taxon>Rhodobacterales</taxon>
        <taxon>Roseobacteraceae</taxon>
        <taxon>Jannaschia</taxon>
    </lineage>
</organism>
<dbReference type="GO" id="GO:0010468">
    <property type="term" value="P:regulation of gene expression"/>
    <property type="evidence" value="ECO:0007669"/>
    <property type="project" value="InterPro"/>
</dbReference>
<dbReference type="PANTHER" id="PTHR38457:SF1">
    <property type="entry name" value="REGULATOR ABRB-RELATED"/>
    <property type="match status" value="1"/>
</dbReference>
<dbReference type="GO" id="GO:0016020">
    <property type="term" value="C:membrane"/>
    <property type="evidence" value="ECO:0007669"/>
    <property type="project" value="InterPro"/>
</dbReference>
<keyword evidence="1" id="KW-0472">Membrane</keyword>
<name>A0A0M6YIR4_9RHOB</name>
<feature type="transmembrane region" description="Helical" evidence="1">
    <location>
        <begin position="114"/>
        <end position="134"/>
    </location>
</feature>
<feature type="transmembrane region" description="Helical" evidence="1">
    <location>
        <begin position="169"/>
        <end position="189"/>
    </location>
</feature>
<evidence type="ECO:0000313" key="3">
    <source>
        <dbReference type="Proteomes" id="UP000049222"/>
    </source>
</evidence>
<feature type="transmembrane region" description="Helical" evidence="1">
    <location>
        <begin position="225"/>
        <end position="246"/>
    </location>
</feature>
<keyword evidence="1" id="KW-1133">Transmembrane helix</keyword>
<dbReference type="EMBL" id="CXSU01000011">
    <property type="protein sequence ID" value="CTQ49403.1"/>
    <property type="molecule type" value="Genomic_DNA"/>
</dbReference>
<dbReference type="STRING" id="420998.JDO7802_01416"/>
<sequence>MLACLIAALCGVRLDSWPPLTNTMRTILGVAVGASFTPAIVGQMGGMIASLAMVPVFLLVCGALGYPFLRRVAGFDKATAFYAAMPGGLQDMLLFGEDSGGDPRALSLLHATRILLIVTILPVLLWTVWGIDLTLPPGAPLRGVPWWELAAMVAAAIGGWQLAKRVGLIGASLLGPLIAAAVLALSGVITQRPPAEAIQAAQFFIGIVVGVKYTGISLAEIRRVLTAGLGHAAILGGVAFVFAEIAITMGLARPIDAILAFAPGGQAEMAVLAIVAGADVAYVVAHHVLRIVFVITCAPVVFRVLR</sequence>
<gene>
    <name evidence="2" type="ORF">JDO7802_01416</name>
</gene>
<feature type="transmembrane region" description="Helical" evidence="1">
    <location>
        <begin position="48"/>
        <end position="69"/>
    </location>
</feature>
<feature type="transmembrane region" description="Helical" evidence="1">
    <location>
        <begin position="24"/>
        <end position="41"/>
    </location>
</feature>
<dbReference type="Pfam" id="PF05145">
    <property type="entry name" value="AbrB"/>
    <property type="match status" value="1"/>
</dbReference>
<feature type="transmembrane region" description="Helical" evidence="1">
    <location>
        <begin position="146"/>
        <end position="163"/>
    </location>
</feature>
<dbReference type="AlphaFoldDB" id="A0A0M6YIR4"/>
<keyword evidence="3" id="KW-1185">Reference proteome</keyword>
<dbReference type="PANTHER" id="PTHR38457">
    <property type="entry name" value="REGULATOR ABRB-RELATED"/>
    <property type="match status" value="1"/>
</dbReference>
<dbReference type="InterPro" id="IPR007820">
    <property type="entry name" value="AbrB_fam"/>
</dbReference>
<dbReference type="Proteomes" id="UP000049222">
    <property type="component" value="Unassembled WGS sequence"/>
</dbReference>
<reference evidence="2 3" key="1">
    <citation type="submission" date="2015-07" db="EMBL/GenBank/DDBJ databases">
        <authorList>
            <person name="Noorani M."/>
        </authorList>
    </citation>
    <scope>NUCLEOTIDE SEQUENCE [LARGE SCALE GENOMIC DNA]</scope>
    <source>
        <strain evidence="2 3">CECT 7802</strain>
    </source>
</reference>
<evidence type="ECO:0000256" key="1">
    <source>
        <dbReference type="SAM" id="Phobius"/>
    </source>
</evidence>
<feature type="transmembrane region" description="Helical" evidence="1">
    <location>
        <begin position="284"/>
        <end position="305"/>
    </location>
</feature>
<dbReference type="PIRSF" id="PIRSF038991">
    <property type="entry name" value="Protein_AbrB"/>
    <property type="match status" value="1"/>
</dbReference>
<dbReference type="OrthoDB" id="7157734at2"/>
<accession>A0A0M6YIR4</accession>